<dbReference type="AlphaFoldDB" id="A0A7N2MY72"/>
<proteinExistence type="predicted"/>
<evidence type="ECO:0000313" key="2">
    <source>
        <dbReference type="Proteomes" id="UP000594261"/>
    </source>
</evidence>
<dbReference type="EMBL" id="LRBV02000011">
    <property type="status" value="NOT_ANNOTATED_CDS"/>
    <property type="molecule type" value="Genomic_DNA"/>
</dbReference>
<dbReference type="Gramene" id="QL11p011347:mrna">
    <property type="protein sequence ID" value="QL11p011347:mrna"/>
    <property type="gene ID" value="QL11p011347"/>
</dbReference>
<dbReference type="EnsemblPlants" id="QL11p011347:mrna">
    <property type="protein sequence ID" value="QL11p011347:mrna"/>
    <property type="gene ID" value="QL11p011347"/>
</dbReference>
<dbReference type="InParanoid" id="A0A7N2MY72"/>
<accession>A0A7N2MY72</accession>
<protein>
    <submittedName>
        <fullName evidence="1">Uncharacterized protein</fullName>
    </submittedName>
</protein>
<name>A0A7N2MY72_QUELO</name>
<reference evidence="1 2" key="1">
    <citation type="journal article" date="2016" name="G3 (Bethesda)">
        <title>First Draft Assembly and Annotation of the Genome of a California Endemic Oak Quercus lobata Nee (Fagaceae).</title>
        <authorList>
            <person name="Sork V.L."/>
            <person name="Fitz-Gibbon S.T."/>
            <person name="Puiu D."/>
            <person name="Crepeau M."/>
            <person name="Gugger P.F."/>
            <person name="Sherman R."/>
            <person name="Stevens K."/>
            <person name="Langley C.H."/>
            <person name="Pellegrini M."/>
            <person name="Salzberg S.L."/>
        </authorList>
    </citation>
    <scope>NUCLEOTIDE SEQUENCE [LARGE SCALE GENOMIC DNA]</scope>
    <source>
        <strain evidence="1 2">cv. SW786</strain>
    </source>
</reference>
<reference evidence="1" key="2">
    <citation type="submission" date="2021-01" db="UniProtKB">
        <authorList>
            <consortium name="EnsemblPlants"/>
        </authorList>
    </citation>
    <scope>IDENTIFICATION</scope>
</reference>
<dbReference type="Proteomes" id="UP000594261">
    <property type="component" value="Chromosome 11"/>
</dbReference>
<keyword evidence="2" id="KW-1185">Reference proteome</keyword>
<evidence type="ECO:0000313" key="1">
    <source>
        <dbReference type="EnsemblPlants" id="QL11p011347:mrna"/>
    </source>
</evidence>
<organism evidence="1 2">
    <name type="scientific">Quercus lobata</name>
    <name type="common">Valley oak</name>
    <dbReference type="NCBI Taxonomy" id="97700"/>
    <lineage>
        <taxon>Eukaryota</taxon>
        <taxon>Viridiplantae</taxon>
        <taxon>Streptophyta</taxon>
        <taxon>Embryophyta</taxon>
        <taxon>Tracheophyta</taxon>
        <taxon>Spermatophyta</taxon>
        <taxon>Magnoliopsida</taxon>
        <taxon>eudicotyledons</taxon>
        <taxon>Gunneridae</taxon>
        <taxon>Pentapetalae</taxon>
        <taxon>rosids</taxon>
        <taxon>fabids</taxon>
        <taxon>Fagales</taxon>
        <taxon>Fagaceae</taxon>
        <taxon>Quercus</taxon>
    </lineage>
</organism>
<sequence>MEKHTLPLLGSTQGEEDSKREITVIVACTVEEDREVIMDLEQMDEQETPGILLHAISADQCTQGEEVECAIDQTTYITEFESFILKEWKDKINPLGRKMKERICSVDSVVLFCPWFLCQSIGKEKKEKNWFSFLRVRNIFLPCQPLQQL</sequence>